<protein>
    <submittedName>
        <fullName evidence="1">Uncharacterized protein</fullName>
    </submittedName>
</protein>
<evidence type="ECO:0000313" key="2">
    <source>
        <dbReference type="Proteomes" id="UP001651158"/>
    </source>
</evidence>
<dbReference type="EMBL" id="JAKROA010000003">
    <property type="protein sequence ID" value="KAL5109058.1"/>
    <property type="molecule type" value="Genomic_DNA"/>
</dbReference>
<comment type="caution">
    <text evidence="1">The sequence shown here is derived from an EMBL/GenBank/DDBJ whole genome shotgun (WGS) entry which is preliminary data.</text>
</comment>
<keyword evidence="2" id="KW-1185">Reference proteome</keyword>
<dbReference type="Proteomes" id="UP001651158">
    <property type="component" value="Unassembled WGS sequence"/>
</dbReference>
<name>A0ABR4QIA8_9CEST</name>
<sequence length="160" mass="19151">MTITITITIYDLRLSCWRLGRADATTQRRFGDRTVRASVTIIKPPNRSLRCRQPDGHSPFHRRLHRHLQQTSTVDTPNPWWWWWCMHLLKPLLCPTLWSCAEHCQCGVLVLDQCIHRWAQDERSGHEVSEEYLTRILNMLWYWFQCGQPVKLSLQRTHYV</sequence>
<reference evidence="1 2" key="1">
    <citation type="journal article" date="2022" name="Front. Cell. Infect. Microbiol.">
        <title>The Genomes of Two Strains of Taenia crassiceps the Animal Model for the Study of Human Cysticercosis.</title>
        <authorList>
            <person name="Bobes R.J."/>
            <person name="Estrada K."/>
            <person name="Rios-Valencia D.G."/>
            <person name="Calderon-Gallegos A."/>
            <person name="de la Torre P."/>
            <person name="Carrero J.C."/>
            <person name="Sanchez-Flores A."/>
            <person name="Laclette J.P."/>
        </authorList>
    </citation>
    <scope>NUCLEOTIDE SEQUENCE [LARGE SCALE GENOMIC DNA]</scope>
    <source>
        <strain evidence="1">WFUcys</strain>
    </source>
</reference>
<evidence type="ECO:0000313" key="1">
    <source>
        <dbReference type="EMBL" id="KAL5109058.1"/>
    </source>
</evidence>
<gene>
    <name evidence="1" type="ORF">TcWFU_006280</name>
</gene>
<accession>A0ABR4QIA8</accession>
<proteinExistence type="predicted"/>
<organism evidence="1 2">
    <name type="scientific">Taenia crassiceps</name>
    <dbReference type="NCBI Taxonomy" id="6207"/>
    <lineage>
        <taxon>Eukaryota</taxon>
        <taxon>Metazoa</taxon>
        <taxon>Spiralia</taxon>
        <taxon>Lophotrochozoa</taxon>
        <taxon>Platyhelminthes</taxon>
        <taxon>Cestoda</taxon>
        <taxon>Eucestoda</taxon>
        <taxon>Cyclophyllidea</taxon>
        <taxon>Taeniidae</taxon>
        <taxon>Taenia</taxon>
    </lineage>
</organism>